<protein>
    <submittedName>
        <fullName evidence="10">PPP family 3-phenylpropionic acid transporter</fullName>
    </submittedName>
</protein>
<keyword evidence="7 8" id="KW-0472">Membrane</keyword>
<dbReference type="Pfam" id="PF12832">
    <property type="entry name" value="MFS_1_like"/>
    <property type="match status" value="1"/>
</dbReference>
<dbReference type="PANTHER" id="PTHR23522">
    <property type="entry name" value="BLL5896 PROTEIN"/>
    <property type="match status" value="1"/>
</dbReference>
<dbReference type="GO" id="GO:0015528">
    <property type="term" value="F:lactose:proton symporter activity"/>
    <property type="evidence" value="ECO:0007669"/>
    <property type="project" value="TreeGrafter"/>
</dbReference>
<feature type="transmembrane region" description="Helical" evidence="8">
    <location>
        <begin position="356"/>
        <end position="376"/>
    </location>
</feature>
<evidence type="ECO:0000256" key="5">
    <source>
        <dbReference type="ARBA" id="ARBA00022692"/>
    </source>
</evidence>
<feature type="transmembrane region" description="Helical" evidence="8">
    <location>
        <begin position="298"/>
        <end position="316"/>
    </location>
</feature>
<dbReference type="NCBIfam" id="NF037955">
    <property type="entry name" value="mfs"/>
    <property type="match status" value="1"/>
</dbReference>
<dbReference type="Gene3D" id="1.20.1250.20">
    <property type="entry name" value="MFS general substrate transporter like domains"/>
    <property type="match status" value="2"/>
</dbReference>
<feature type="transmembrane region" description="Helical" evidence="8">
    <location>
        <begin position="41"/>
        <end position="62"/>
    </location>
</feature>
<keyword evidence="11" id="KW-1185">Reference proteome</keyword>
<feature type="transmembrane region" description="Helical" evidence="8">
    <location>
        <begin position="265"/>
        <end position="286"/>
    </location>
</feature>
<evidence type="ECO:0000256" key="3">
    <source>
        <dbReference type="ARBA" id="ARBA00022475"/>
    </source>
</evidence>
<keyword evidence="5 8" id="KW-0812">Transmembrane</keyword>
<dbReference type="PIRSF" id="PIRSF004925">
    <property type="entry name" value="HcaT"/>
    <property type="match status" value="1"/>
</dbReference>
<dbReference type="Proteomes" id="UP000244223">
    <property type="component" value="Unassembled WGS sequence"/>
</dbReference>
<dbReference type="OrthoDB" id="1650886at2"/>
<dbReference type="InterPro" id="IPR024989">
    <property type="entry name" value="MFS_assoc_dom"/>
</dbReference>
<accession>A0A2T5IVR6</accession>
<evidence type="ECO:0000256" key="4">
    <source>
        <dbReference type="ARBA" id="ARBA00022519"/>
    </source>
</evidence>
<gene>
    <name evidence="10" type="ORF">C8N29_11566</name>
</gene>
<evidence type="ECO:0000313" key="11">
    <source>
        <dbReference type="Proteomes" id="UP000244223"/>
    </source>
</evidence>
<feature type="transmembrane region" description="Helical" evidence="8">
    <location>
        <begin position="133"/>
        <end position="152"/>
    </location>
</feature>
<dbReference type="InterPro" id="IPR026032">
    <property type="entry name" value="HcaT-like"/>
</dbReference>
<evidence type="ECO:0000313" key="10">
    <source>
        <dbReference type="EMBL" id="PTQ87981.1"/>
    </source>
</evidence>
<feature type="transmembrane region" description="Helical" evidence="8">
    <location>
        <begin position="158"/>
        <end position="179"/>
    </location>
</feature>
<dbReference type="AlphaFoldDB" id="A0A2T5IVR6"/>
<feature type="transmembrane region" description="Helical" evidence="8">
    <location>
        <begin position="232"/>
        <end position="253"/>
    </location>
</feature>
<comment type="caution">
    <text evidence="10">The sequence shown here is derived from an EMBL/GenBank/DDBJ whole genome shotgun (WGS) entry which is preliminary data.</text>
</comment>
<dbReference type="PANTHER" id="PTHR23522:SF10">
    <property type="entry name" value="3-PHENYLPROPIONIC ACID TRANSPORTER-RELATED"/>
    <property type="match status" value="1"/>
</dbReference>
<proteinExistence type="predicted"/>
<keyword evidence="3" id="KW-1003">Cell membrane</keyword>
<feature type="transmembrane region" description="Helical" evidence="8">
    <location>
        <begin position="6"/>
        <end position="29"/>
    </location>
</feature>
<feature type="domain" description="Major facilitator superfamily associated" evidence="9">
    <location>
        <begin position="6"/>
        <end position="359"/>
    </location>
</feature>
<dbReference type="InterPro" id="IPR036259">
    <property type="entry name" value="MFS_trans_sf"/>
</dbReference>
<dbReference type="EMBL" id="QAON01000015">
    <property type="protein sequence ID" value="PTQ87981.1"/>
    <property type="molecule type" value="Genomic_DNA"/>
</dbReference>
<comment type="subcellular location">
    <subcellularLocation>
        <location evidence="1">Cell inner membrane</location>
        <topology evidence="1">Multi-pass membrane protein</topology>
    </subcellularLocation>
</comment>
<evidence type="ECO:0000256" key="1">
    <source>
        <dbReference type="ARBA" id="ARBA00004429"/>
    </source>
</evidence>
<evidence type="ECO:0000256" key="2">
    <source>
        <dbReference type="ARBA" id="ARBA00022448"/>
    </source>
</evidence>
<reference evidence="10 11" key="1">
    <citation type="submission" date="2018-04" db="EMBL/GenBank/DDBJ databases">
        <title>Genomic Encyclopedia of Archaeal and Bacterial Type Strains, Phase II (KMG-II): from individual species to whole genera.</title>
        <authorList>
            <person name="Goeker M."/>
        </authorList>
    </citation>
    <scope>NUCLEOTIDE SEQUENCE [LARGE SCALE GENOMIC DNA]</scope>
    <source>
        <strain evidence="10 11">DSM 5822</strain>
    </source>
</reference>
<sequence>MSTSLYWRLSLFYFFYFAVLGGFMPYWSLYLKQLQFDEKAIGQLMAIGMLTRIFAPNFWGYLADSTGKRIELVRLGASMVAVFWAGIFFVGSHFWLMAAVLFAYSFFQNAILAQFEAVTIGHLQEQRALYGQIRLWGSLGFIATVAGFGYLLDLISVKWLPILLLISAIVAALCSYIIPRPPQQTQSKQRKPFLYLLKQPLLWSFFAAHFLLQLSHAPYYSFFSLYLEEHHYSRSTIGLLWSLGVLAEVIAFTQTHRLLAKFSELQLIIACLLLAAVRWWVIALAVDVPWLLWTVQTFHAFSFAVFHAVAMQFIFREFDAGQQGQGQAVYSALWGLGVAIGSWLTGMVWVAWGATWVYSLAAGVCVFAALMIVKIWQQQTLQN</sequence>
<evidence type="ECO:0000256" key="8">
    <source>
        <dbReference type="SAM" id="Phobius"/>
    </source>
</evidence>
<feature type="transmembrane region" description="Helical" evidence="8">
    <location>
        <begin position="200"/>
        <end position="220"/>
    </location>
</feature>
<keyword evidence="4" id="KW-0997">Cell inner membrane</keyword>
<keyword evidence="6 8" id="KW-1133">Transmembrane helix</keyword>
<evidence type="ECO:0000259" key="9">
    <source>
        <dbReference type="Pfam" id="PF12832"/>
    </source>
</evidence>
<dbReference type="RefSeq" id="WP_107866588.1">
    <property type="nucleotide sequence ID" value="NZ_QAON01000015.1"/>
</dbReference>
<feature type="transmembrane region" description="Helical" evidence="8">
    <location>
        <begin position="82"/>
        <end position="107"/>
    </location>
</feature>
<keyword evidence="2" id="KW-0813">Transport</keyword>
<name>A0A2T5IVR6_9GAMM</name>
<dbReference type="GO" id="GO:0005886">
    <property type="term" value="C:plasma membrane"/>
    <property type="evidence" value="ECO:0007669"/>
    <property type="project" value="UniProtKB-SubCell"/>
</dbReference>
<dbReference type="CDD" id="cd17335">
    <property type="entry name" value="MFS_MFSD6"/>
    <property type="match status" value="1"/>
</dbReference>
<dbReference type="GO" id="GO:0030395">
    <property type="term" value="F:lactose binding"/>
    <property type="evidence" value="ECO:0007669"/>
    <property type="project" value="TreeGrafter"/>
</dbReference>
<feature type="transmembrane region" description="Helical" evidence="8">
    <location>
        <begin position="328"/>
        <end position="350"/>
    </location>
</feature>
<dbReference type="SUPFAM" id="SSF103473">
    <property type="entry name" value="MFS general substrate transporter"/>
    <property type="match status" value="1"/>
</dbReference>
<organism evidence="10 11">
    <name type="scientific">Agitococcus lubricus</name>
    <dbReference type="NCBI Taxonomy" id="1077255"/>
    <lineage>
        <taxon>Bacteria</taxon>
        <taxon>Pseudomonadati</taxon>
        <taxon>Pseudomonadota</taxon>
        <taxon>Gammaproteobacteria</taxon>
        <taxon>Moraxellales</taxon>
        <taxon>Moraxellaceae</taxon>
        <taxon>Agitococcus</taxon>
    </lineage>
</organism>
<evidence type="ECO:0000256" key="7">
    <source>
        <dbReference type="ARBA" id="ARBA00023136"/>
    </source>
</evidence>
<evidence type="ECO:0000256" key="6">
    <source>
        <dbReference type="ARBA" id="ARBA00022989"/>
    </source>
</evidence>